<dbReference type="STRING" id="1328760.A0A165HZH1"/>
<organism evidence="2 3">
    <name type="scientific">Xylona heveae (strain CBS 132557 / TC161)</name>
    <dbReference type="NCBI Taxonomy" id="1328760"/>
    <lineage>
        <taxon>Eukaryota</taxon>
        <taxon>Fungi</taxon>
        <taxon>Dikarya</taxon>
        <taxon>Ascomycota</taxon>
        <taxon>Pezizomycotina</taxon>
        <taxon>Xylonomycetes</taxon>
        <taxon>Xylonales</taxon>
        <taxon>Xylonaceae</taxon>
        <taxon>Xylona</taxon>
    </lineage>
</organism>
<name>A0A165HZH1_XYLHT</name>
<dbReference type="SMART" id="SM00855">
    <property type="entry name" value="PGAM"/>
    <property type="match status" value="1"/>
</dbReference>
<evidence type="ECO:0000313" key="3">
    <source>
        <dbReference type="Proteomes" id="UP000076632"/>
    </source>
</evidence>
<keyword evidence="3" id="KW-1185">Reference proteome</keyword>
<dbReference type="FunCoup" id="A0A165HZH1">
    <property type="interactions" value="130"/>
</dbReference>
<dbReference type="InParanoid" id="A0A165HZH1"/>
<dbReference type="Proteomes" id="UP000076632">
    <property type="component" value="Unassembled WGS sequence"/>
</dbReference>
<dbReference type="EMBL" id="KV407456">
    <property type="protein sequence ID" value="KZF24138.1"/>
    <property type="molecule type" value="Genomic_DNA"/>
</dbReference>
<dbReference type="PANTHER" id="PTHR16469:SF51">
    <property type="entry name" value="TRANSCRIPTION FACTOR TAU 55 KDA SUBUNIT"/>
    <property type="match status" value="1"/>
</dbReference>
<dbReference type="OMA" id="ICAHAAP"/>
<evidence type="ECO:0000313" key="2">
    <source>
        <dbReference type="EMBL" id="KZF24138.1"/>
    </source>
</evidence>
<dbReference type="Pfam" id="PF00300">
    <property type="entry name" value="His_Phos_1"/>
    <property type="match status" value="1"/>
</dbReference>
<dbReference type="InterPro" id="IPR029033">
    <property type="entry name" value="His_PPase_superfam"/>
</dbReference>
<dbReference type="SUPFAM" id="SSF53254">
    <property type="entry name" value="Phosphoglycerate mutase-like"/>
    <property type="match status" value="1"/>
</dbReference>
<dbReference type="InterPro" id="IPR051710">
    <property type="entry name" value="Phosphatase_SH3-domain"/>
</dbReference>
<dbReference type="InterPro" id="IPR013078">
    <property type="entry name" value="His_Pase_superF_clade-1"/>
</dbReference>
<dbReference type="AlphaFoldDB" id="A0A165HZH1"/>
<reference evidence="2 3" key="1">
    <citation type="journal article" date="2016" name="Fungal Biol.">
        <title>The genome of Xylona heveae provides a window into fungal endophytism.</title>
        <authorList>
            <person name="Gazis R."/>
            <person name="Kuo A."/>
            <person name="Riley R."/>
            <person name="LaButti K."/>
            <person name="Lipzen A."/>
            <person name="Lin J."/>
            <person name="Amirebrahimi M."/>
            <person name="Hesse C.N."/>
            <person name="Spatafora J.W."/>
            <person name="Henrissat B."/>
            <person name="Hainaut M."/>
            <person name="Grigoriev I.V."/>
            <person name="Hibbett D.S."/>
        </authorList>
    </citation>
    <scope>NUCLEOTIDE SEQUENCE [LARGE SCALE GENOMIC DNA]</scope>
    <source>
        <strain evidence="2 3">TC161</strain>
    </source>
</reference>
<dbReference type="OrthoDB" id="414418at2759"/>
<protein>
    <submittedName>
        <fullName evidence="2">Phosphoglycerate mutase-like protein</fullName>
    </submittedName>
</protein>
<dbReference type="Gene3D" id="3.40.50.1240">
    <property type="entry name" value="Phosphoglycerate mutase-like"/>
    <property type="match status" value="1"/>
</dbReference>
<gene>
    <name evidence="2" type="ORF">L228DRAFT_266500</name>
</gene>
<dbReference type="CDD" id="cd07067">
    <property type="entry name" value="HP_PGM_like"/>
    <property type="match status" value="1"/>
</dbReference>
<proteinExistence type="predicted"/>
<evidence type="ECO:0000256" key="1">
    <source>
        <dbReference type="SAM" id="MobiDB-lite"/>
    </source>
</evidence>
<dbReference type="RefSeq" id="XP_018189693.1">
    <property type="nucleotide sequence ID" value="XM_018334865.1"/>
</dbReference>
<dbReference type="PANTHER" id="PTHR16469">
    <property type="entry name" value="UBIQUITIN-ASSOCIATED AND SH3 DOMAIN-CONTAINING BA-RELATED"/>
    <property type="match status" value="1"/>
</dbReference>
<feature type="region of interest" description="Disordered" evidence="1">
    <location>
        <begin position="217"/>
        <end position="241"/>
    </location>
</feature>
<sequence length="309" mass="33591">MVVEVIYVTRHGFRSNWVVNPKTGEYDNVIPSPTNIPSDPALAAYGVEQARQLADHVMTLSPPPERLYSSPFYRCLETLQPTVEKFAAAGRKVGEVRGENGIGEWYGTARFDHPSPANPPLLRTFFPTYALDYPPIIIPSSIGETIPELHDRVAYALDRMIAELDADESQPKAILLCTHAAPLLAIARALTGQMPEDISAQDFRPFTCSMSKFVRRRRPSQPLASPVARKTQIGDDGIPSVDWRGGKGVGGGWDCVVNGDCSFLENGEERGWYFSGDESFPTSPNQSGATLDAGTGLGVVVEGRGKAAL</sequence>
<dbReference type="GeneID" id="28900002"/>
<accession>A0A165HZH1</accession>